<name>A0A316ADD9_9BACT</name>
<dbReference type="Proteomes" id="UP000245880">
    <property type="component" value="Unassembled WGS sequence"/>
</dbReference>
<dbReference type="EMBL" id="QGDT01000014">
    <property type="protein sequence ID" value="PWJ55268.1"/>
    <property type="molecule type" value="Genomic_DNA"/>
</dbReference>
<dbReference type="OrthoDB" id="2534034at2"/>
<keyword evidence="3" id="KW-0326">Glycosidase</keyword>
<dbReference type="PANTHER" id="PTHR35279:SF1">
    <property type="entry name" value="ARABINANASE_LEVANSUCRASE_INVERTASE"/>
    <property type="match status" value="1"/>
</dbReference>
<protein>
    <submittedName>
        <fullName evidence="6">Glycosyl hydrolase family 43</fullName>
    </submittedName>
</protein>
<reference evidence="6 7" key="1">
    <citation type="submission" date="2018-03" db="EMBL/GenBank/DDBJ databases">
        <title>Genomic Encyclopedia of Archaeal and Bacterial Type Strains, Phase II (KMG-II): from individual species to whole genera.</title>
        <authorList>
            <person name="Goeker M."/>
        </authorList>
    </citation>
    <scope>NUCLEOTIDE SEQUENCE [LARGE SCALE GENOMIC DNA]</scope>
    <source>
        <strain evidence="6 7">DSM 100346</strain>
    </source>
</reference>
<keyword evidence="4" id="KW-0732">Signal</keyword>
<dbReference type="InterPro" id="IPR013148">
    <property type="entry name" value="Glyco_hydro_32_N"/>
</dbReference>
<dbReference type="Pfam" id="PF00251">
    <property type="entry name" value="Glyco_hydro_32N"/>
    <property type="match status" value="1"/>
</dbReference>
<feature type="signal peptide" evidence="4">
    <location>
        <begin position="1"/>
        <end position="27"/>
    </location>
</feature>
<evidence type="ECO:0000259" key="5">
    <source>
        <dbReference type="Pfam" id="PF00251"/>
    </source>
</evidence>
<feature type="chain" id="PRO_5016425118" evidence="4">
    <location>
        <begin position="28"/>
        <end position="308"/>
    </location>
</feature>
<keyword evidence="7" id="KW-1185">Reference proteome</keyword>
<comment type="caution">
    <text evidence="6">The sequence shown here is derived from an EMBL/GenBank/DDBJ whole genome shotgun (WGS) entry which is preliminary data.</text>
</comment>
<evidence type="ECO:0000313" key="7">
    <source>
        <dbReference type="Proteomes" id="UP000245880"/>
    </source>
</evidence>
<feature type="domain" description="Glycosyl hydrolase family 32 N-terminal" evidence="5">
    <location>
        <begin position="64"/>
        <end position="155"/>
    </location>
</feature>
<gene>
    <name evidence="6" type="ORF">CLV98_11437</name>
</gene>
<evidence type="ECO:0000256" key="4">
    <source>
        <dbReference type="SAM" id="SignalP"/>
    </source>
</evidence>
<comment type="similarity">
    <text evidence="1">Belongs to the glycosyl hydrolase 32 family.</text>
</comment>
<dbReference type="PANTHER" id="PTHR35279">
    <property type="match status" value="1"/>
</dbReference>
<keyword evidence="2 6" id="KW-0378">Hydrolase</keyword>
<evidence type="ECO:0000256" key="3">
    <source>
        <dbReference type="ARBA" id="ARBA00023295"/>
    </source>
</evidence>
<evidence type="ECO:0000313" key="6">
    <source>
        <dbReference type="EMBL" id="PWJ55268.1"/>
    </source>
</evidence>
<organism evidence="6 7">
    <name type="scientific">Dyadobacter jejuensis</name>
    <dbReference type="NCBI Taxonomy" id="1082580"/>
    <lineage>
        <taxon>Bacteria</taxon>
        <taxon>Pseudomonadati</taxon>
        <taxon>Bacteroidota</taxon>
        <taxon>Cytophagia</taxon>
        <taxon>Cytophagales</taxon>
        <taxon>Spirosomataceae</taxon>
        <taxon>Dyadobacter</taxon>
    </lineage>
</organism>
<evidence type="ECO:0000256" key="1">
    <source>
        <dbReference type="ARBA" id="ARBA00009902"/>
    </source>
</evidence>
<dbReference type="RefSeq" id="WP_109677207.1">
    <property type="nucleotide sequence ID" value="NZ_QGDT01000014.1"/>
</dbReference>
<dbReference type="AlphaFoldDB" id="A0A316ADD9"/>
<dbReference type="Gene3D" id="2.115.10.20">
    <property type="entry name" value="Glycosyl hydrolase domain, family 43"/>
    <property type="match status" value="2"/>
</dbReference>
<dbReference type="InterPro" id="IPR023296">
    <property type="entry name" value="Glyco_hydro_beta-prop_sf"/>
</dbReference>
<dbReference type="GO" id="GO:0016798">
    <property type="term" value="F:hydrolase activity, acting on glycosyl bonds"/>
    <property type="evidence" value="ECO:0007669"/>
    <property type="project" value="UniProtKB-KW"/>
</dbReference>
<dbReference type="SUPFAM" id="SSF75005">
    <property type="entry name" value="Arabinanase/levansucrase/invertase"/>
    <property type="match status" value="2"/>
</dbReference>
<accession>A0A316ADD9</accession>
<evidence type="ECO:0000256" key="2">
    <source>
        <dbReference type="ARBA" id="ARBA00022801"/>
    </source>
</evidence>
<sequence length="308" mass="35755">MKLSSLFAGVALLAASLCLVCCGPAEEKFPEELVQFKPYAKNPIFEGTGNPENWDEVIRERGYILKEQDQYYMWYTGYTKATGEEMKYLGLATSDDGLSWTRYSENPIHTTLWIEDMCVIKEGKTYYMFAESKDDIAHMLTSNDRINWNDQGYLDIRMKDGTPLPKGPYGTPTVWKENDTWYLYYERNDAAIWLATSEDLKVWTNVQDTPVLDAGPEAYDAFAVAMNKIIQYKGYYYAYYHASAFEDWHEWTTNIAVSKDLIHWEKYAGNPILGNNMSSGFPLFDGQQYRFYTMHPDVRVYFPEEIDP</sequence>
<proteinExistence type="inferred from homology"/>